<dbReference type="InterPro" id="IPR036689">
    <property type="entry name" value="ESAT-6-like_sf"/>
</dbReference>
<evidence type="ECO:0000313" key="1">
    <source>
        <dbReference type="EMBL" id="RAO00803.1"/>
    </source>
</evidence>
<protein>
    <submittedName>
        <fullName evidence="1">Uncharacterized protein</fullName>
    </submittedName>
</protein>
<sequence>MGFAVDVAALRGLPPLFDRLGDDARAGLTYVDSKTVLEYGPGFINRISGKHENAMLAIRDLVEDVAKYTAADTGATLRQSLDYYERTDAAAAERLDQAFRRDWALDRSEYAGFYRDTALPAPFADRTDPQQLLRAVPDYDKDDAFQFEPQLWDMASPTSVARDTIWGATWLAAKLGICDRAYDPYESLLKPVAGDWAGVRGCADVFGNLAAALAGMADNVRWGALSSEQHWQGKAATAFQAHLVDSASKLDTAGGPLLALAAEYRRTAEAMFEIGKVLGSLLSDLVDAAMIFTVTASTAVATSETVIGGVVFGAAALYEGYKMWDILKEALDLVGRADSLTSAFTAAVGNFGMAATAQELPVLAPAPNGMPH</sequence>
<dbReference type="AlphaFoldDB" id="A0A328N4M0"/>
<proteinExistence type="predicted"/>
<dbReference type="RefSeq" id="WP_146758807.1">
    <property type="nucleotide sequence ID" value="NZ_PYAA01000017.1"/>
</dbReference>
<accession>A0A328N4M0</accession>
<comment type="caution">
    <text evidence="1">The sequence shown here is derived from an EMBL/GenBank/DDBJ whole genome shotgun (WGS) entry which is preliminary data.</text>
</comment>
<gene>
    <name evidence="1" type="ORF">LAH08_03056</name>
</gene>
<reference evidence="1 2" key="1">
    <citation type="submission" date="2018-03" db="EMBL/GenBank/DDBJ databases">
        <title>Defining the species Micromonospora saelicesensis and Micromonospora noduli under the framework of genomics.</title>
        <authorList>
            <person name="Riesco R."/>
            <person name="Trujillo M.E."/>
        </authorList>
    </citation>
    <scope>NUCLEOTIDE SEQUENCE [LARGE SCALE GENOMIC DNA]</scope>
    <source>
        <strain evidence="1 2">LAH08</strain>
    </source>
</reference>
<organism evidence="1 2">
    <name type="scientific">Micromonospora noduli</name>
    <dbReference type="NCBI Taxonomy" id="709876"/>
    <lineage>
        <taxon>Bacteria</taxon>
        <taxon>Bacillati</taxon>
        <taxon>Actinomycetota</taxon>
        <taxon>Actinomycetes</taxon>
        <taxon>Micromonosporales</taxon>
        <taxon>Micromonosporaceae</taxon>
        <taxon>Micromonospora</taxon>
    </lineage>
</organism>
<dbReference type="EMBL" id="PYAA01000017">
    <property type="protein sequence ID" value="RAO00803.1"/>
    <property type="molecule type" value="Genomic_DNA"/>
</dbReference>
<dbReference type="SUPFAM" id="SSF140453">
    <property type="entry name" value="EsxAB dimer-like"/>
    <property type="match status" value="1"/>
</dbReference>
<dbReference type="Proteomes" id="UP000248966">
    <property type="component" value="Unassembled WGS sequence"/>
</dbReference>
<evidence type="ECO:0000313" key="2">
    <source>
        <dbReference type="Proteomes" id="UP000248966"/>
    </source>
</evidence>
<name>A0A328N4M0_9ACTN</name>